<evidence type="ECO:0000313" key="1">
    <source>
        <dbReference type="EMBL" id="BDW86528.1"/>
    </source>
</evidence>
<evidence type="ECO:0000313" key="2">
    <source>
        <dbReference type="Proteomes" id="UP001337723"/>
    </source>
</evidence>
<protein>
    <recommendedName>
        <fullName evidence="3">Curli assembly protein CsgC</fullName>
    </recommendedName>
</protein>
<dbReference type="EMBL" id="AP027266">
    <property type="protein sequence ID" value="BDW86528.1"/>
    <property type="molecule type" value="Genomic_DNA"/>
</dbReference>
<dbReference type="Gene3D" id="2.60.40.2420">
    <property type="match status" value="1"/>
</dbReference>
<accession>A0AA48HDZ1</accession>
<sequence length="141" mass="14931">MQKPRPNTRFRFAPSRAHVWLAVSLTAASISFGLPGLALADTGSTQCRVVSQESGNHVLLIAHVVPGDVMVGHYRLNVITESQGGRSQVGQQGNFNGEPGRDLELGSVGVGRRQGADTMAELVITIDGQTVCTSVYAMNSP</sequence>
<name>A0AA48HDZ1_9RHOB</name>
<dbReference type="KEGG" id="rmai:MACH21_27050"/>
<dbReference type="InterPro" id="IPR053722">
    <property type="entry name" value="Curli_assembly_CsgC/AgfC"/>
</dbReference>
<evidence type="ECO:0008006" key="3">
    <source>
        <dbReference type="Google" id="ProtNLM"/>
    </source>
</evidence>
<dbReference type="AlphaFoldDB" id="A0AA48HDZ1"/>
<proteinExistence type="predicted"/>
<dbReference type="Proteomes" id="UP001337723">
    <property type="component" value="Chromosome"/>
</dbReference>
<gene>
    <name evidence="1" type="ORF">MACH21_27050</name>
</gene>
<keyword evidence="2" id="KW-1185">Reference proteome</keyword>
<reference evidence="1 2" key="1">
    <citation type="submission" date="2023-01" db="EMBL/GenBank/DDBJ databases">
        <title>Complete genome sequence of Roseicyclus marinus strain Dej080120_10.</title>
        <authorList>
            <person name="Ueki S."/>
            <person name="Maruyama F."/>
        </authorList>
    </citation>
    <scope>NUCLEOTIDE SEQUENCE [LARGE SCALE GENOMIC DNA]</scope>
    <source>
        <strain evidence="1 2">Dej080120_10</strain>
    </source>
</reference>
<dbReference type="NCBIfam" id="NF041112">
    <property type="entry name" value="chap_CsgH_alph"/>
    <property type="match status" value="1"/>
</dbReference>
<dbReference type="RefSeq" id="WP_338272493.1">
    <property type="nucleotide sequence ID" value="NZ_AP027266.1"/>
</dbReference>
<dbReference type="InterPro" id="IPR047726">
    <property type="entry name" value="CsgH_dom"/>
</dbReference>
<organism evidence="1 2">
    <name type="scientific">Roseicyclus marinus</name>
    <dbReference type="NCBI Taxonomy" id="2161673"/>
    <lineage>
        <taxon>Bacteria</taxon>
        <taxon>Pseudomonadati</taxon>
        <taxon>Pseudomonadota</taxon>
        <taxon>Alphaproteobacteria</taxon>
        <taxon>Rhodobacterales</taxon>
        <taxon>Roseobacteraceae</taxon>
        <taxon>Roseicyclus</taxon>
    </lineage>
</organism>